<comment type="caution">
    <text evidence="2">The sequence shown here is derived from an EMBL/GenBank/DDBJ whole genome shotgun (WGS) entry which is preliminary data.</text>
</comment>
<proteinExistence type="predicted"/>
<accession>A0A8T2KNQ2</accession>
<dbReference type="Proteomes" id="UP000752171">
    <property type="component" value="Unassembled WGS sequence"/>
</dbReference>
<organism evidence="2 3">
    <name type="scientific">Astyanax mexicanus</name>
    <name type="common">Blind cave fish</name>
    <name type="synonym">Astyanax fasciatus mexicanus</name>
    <dbReference type="NCBI Taxonomy" id="7994"/>
    <lineage>
        <taxon>Eukaryota</taxon>
        <taxon>Metazoa</taxon>
        <taxon>Chordata</taxon>
        <taxon>Craniata</taxon>
        <taxon>Vertebrata</taxon>
        <taxon>Euteleostomi</taxon>
        <taxon>Actinopterygii</taxon>
        <taxon>Neopterygii</taxon>
        <taxon>Teleostei</taxon>
        <taxon>Ostariophysi</taxon>
        <taxon>Characiformes</taxon>
        <taxon>Characoidei</taxon>
        <taxon>Acestrorhamphidae</taxon>
        <taxon>Acestrorhamphinae</taxon>
        <taxon>Astyanax</taxon>
    </lineage>
</organism>
<dbReference type="AlphaFoldDB" id="A0A8T2KNQ2"/>
<name>A0A8T2KNQ2_ASTMX</name>
<evidence type="ECO:0008006" key="4">
    <source>
        <dbReference type="Google" id="ProtNLM"/>
    </source>
</evidence>
<reference evidence="2 3" key="1">
    <citation type="submission" date="2021-07" db="EMBL/GenBank/DDBJ databases">
        <authorList>
            <person name="Imarazene B."/>
            <person name="Zahm M."/>
            <person name="Klopp C."/>
            <person name="Cabau C."/>
            <person name="Beille S."/>
            <person name="Jouanno E."/>
            <person name="Castinel A."/>
            <person name="Lluch J."/>
            <person name="Gil L."/>
            <person name="Kuchtly C."/>
            <person name="Lopez Roques C."/>
            <person name="Donnadieu C."/>
            <person name="Parrinello H."/>
            <person name="Journot L."/>
            <person name="Du K."/>
            <person name="Schartl M."/>
            <person name="Retaux S."/>
            <person name="Guiguen Y."/>
        </authorList>
    </citation>
    <scope>NUCLEOTIDE SEQUENCE [LARGE SCALE GENOMIC DNA]</scope>
    <source>
        <strain evidence="2">Pach_M1</strain>
        <tissue evidence="2">Testis</tissue>
    </source>
</reference>
<feature type="region of interest" description="Disordered" evidence="1">
    <location>
        <begin position="313"/>
        <end position="333"/>
    </location>
</feature>
<dbReference type="InterPro" id="IPR012337">
    <property type="entry name" value="RNaseH-like_sf"/>
</dbReference>
<dbReference type="SUPFAM" id="SSF53098">
    <property type="entry name" value="Ribonuclease H-like"/>
    <property type="match status" value="1"/>
</dbReference>
<dbReference type="PANTHER" id="PTHR37162">
    <property type="entry name" value="HAT FAMILY DIMERISATION DOMAINCONTAINING PROTEIN-RELATED"/>
    <property type="match status" value="1"/>
</dbReference>
<protein>
    <recommendedName>
        <fullName evidence="4">HAT C-terminal dimerisation domain-containing protein</fullName>
    </recommendedName>
</protein>
<sequence length="333" mass="37970">MVLSVPQDCVQDLQLRKLVSVSMDGPNVNWKFLEHLQQDHAEEFGSQLIAVGSCGLHTLHNSFKGGFAVWQIDKVLQALHTIFHNTSARREDFTTLTKSSVFPLPFCGHCWIENLPVVSRAIDVWPQIEKYVDAVTNKQFPAPRTASYDYLAVARQDPLIMAKFHIFMAISRIFTPFLTKYQTDEPVLPFISQDLTVLIKSLLKRFIKSEVLRSITPLQLVKLDSTDKTARVPLKNVDRNRPEADVIIQQFEACLSLEAKSESFSSFQPMQTRLDVFLHGHLCKPYPELWTFCKKLLLLSHGQTTVERVFSIPGRRKKKTGEPGTETKEKGCR</sequence>
<dbReference type="KEGG" id="amex:103039471"/>
<gene>
    <name evidence="2" type="ORF">AMEX_G26560</name>
</gene>
<evidence type="ECO:0000256" key="1">
    <source>
        <dbReference type="SAM" id="MobiDB-lite"/>
    </source>
</evidence>
<dbReference type="PANTHER" id="PTHR37162:SF11">
    <property type="match status" value="1"/>
</dbReference>
<dbReference type="EMBL" id="JAICCE010000024">
    <property type="protein sequence ID" value="KAG9260317.1"/>
    <property type="molecule type" value="Genomic_DNA"/>
</dbReference>
<evidence type="ECO:0000313" key="2">
    <source>
        <dbReference type="EMBL" id="KAG9260317.1"/>
    </source>
</evidence>
<evidence type="ECO:0000313" key="3">
    <source>
        <dbReference type="Proteomes" id="UP000752171"/>
    </source>
</evidence>